<keyword evidence="2" id="KW-1185">Reference proteome</keyword>
<sequence>MTTNNRKQYQVNQTEEIPPEWAANIAEARKVPSYDDSELPELPY</sequence>
<gene>
    <name evidence="1" type="ORF">FM121_04760</name>
</gene>
<dbReference type="Proteomes" id="UP000195918">
    <property type="component" value="Unassembled WGS sequence"/>
</dbReference>
<protein>
    <submittedName>
        <fullName evidence="1">Uncharacterized protein</fullName>
    </submittedName>
</protein>
<reference evidence="2" key="1">
    <citation type="submission" date="2017-02" db="EMBL/GenBank/DDBJ databases">
        <authorList>
            <person name="Dridi B."/>
        </authorList>
    </citation>
    <scope>NUCLEOTIDE SEQUENCE [LARGE SCALE GENOMIC DNA]</scope>
    <source>
        <strain evidence="2">bH819</strain>
    </source>
</reference>
<evidence type="ECO:0000313" key="1">
    <source>
        <dbReference type="EMBL" id="SLM85386.1"/>
    </source>
</evidence>
<accession>A0A1X6WNZ1</accession>
<dbReference type="EMBL" id="FWFD01000008">
    <property type="protein sequence ID" value="SLM85386.1"/>
    <property type="molecule type" value="Genomic_DNA"/>
</dbReference>
<name>A0A1X6WNZ1_9ENTE</name>
<organism evidence="1 2">
    <name type="scientific">Vagococcus fluvialis bH819</name>
    <dbReference type="NCBI Taxonomy" id="1255619"/>
    <lineage>
        <taxon>Bacteria</taxon>
        <taxon>Bacillati</taxon>
        <taxon>Bacillota</taxon>
        <taxon>Bacilli</taxon>
        <taxon>Lactobacillales</taxon>
        <taxon>Enterococcaceae</taxon>
        <taxon>Vagococcus</taxon>
    </lineage>
</organism>
<evidence type="ECO:0000313" key="2">
    <source>
        <dbReference type="Proteomes" id="UP000195918"/>
    </source>
</evidence>
<proteinExistence type="predicted"/>
<dbReference type="RefSeq" id="WP_256958409.1">
    <property type="nucleotide sequence ID" value="NZ_FWFD01000008.1"/>
</dbReference>
<dbReference type="AlphaFoldDB" id="A0A1X6WNZ1"/>